<gene>
    <name evidence="2" type="ORF">Y5S_02716</name>
</gene>
<accession>A0A095TNE1</accession>
<evidence type="ECO:0008006" key="4">
    <source>
        <dbReference type="Google" id="ProtNLM"/>
    </source>
</evidence>
<comment type="caution">
    <text evidence="2">The sequence shown here is derived from an EMBL/GenBank/DDBJ whole genome shotgun (WGS) entry which is preliminary data.</text>
</comment>
<dbReference type="RefSeq" id="WP_035233741.1">
    <property type="nucleotide sequence ID" value="NZ_ARXV01000012.1"/>
</dbReference>
<feature type="transmembrane region" description="Helical" evidence="1">
    <location>
        <begin position="88"/>
        <end position="109"/>
    </location>
</feature>
<dbReference type="eggNOG" id="ENOG5032BY3">
    <property type="taxonomic scope" value="Bacteria"/>
</dbReference>
<dbReference type="InterPro" id="IPR021306">
    <property type="entry name" value="DUF2878"/>
</dbReference>
<keyword evidence="1" id="KW-0472">Membrane</keyword>
<evidence type="ECO:0000313" key="3">
    <source>
        <dbReference type="Proteomes" id="UP000029444"/>
    </source>
</evidence>
<protein>
    <recommendedName>
        <fullName evidence="4">DUF2878 domain-containing protein</fullName>
    </recommendedName>
</protein>
<feature type="transmembrane region" description="Helical" evidence="1">
    <location>
        <begin position="60"/>
        <end position="82"/>
    </location>
</feature>
<dbReference type="Pfam" id="PF11086">
    <property type="entry name" value="DUF2878"/>
    <property type="match status" value="1"/>
</dbReference>
<keyword evidence="3" id="KW-1185">Reference proteome</keyword>
<keyword evidence="1" id="KW-0812">Transmembrane</keyword>
<dbReference type="EMBL" id="ARXV01000012">
    <property type="protein sequence ID" value="KGD63948.1"/>
    <property type="molecule type" value="Genomic_DNA"/>
</dbReference>
<dbReference type="OrthoDB" id="21939at2"/>
<feature type="transmembrane region" description="Helical" evidence="1">
    <location>
        <begin position="150"/>
        <end position="172"/>
    </location>
</feature>
<reference evidence="2 3" key="1">
    <citation type="submission" date="2012-09" db="EMBL/GenBank/DDBJ databases">
        <title>Genome Sequence of alkane-degrading Bacterium Alcanivorax sp. 19-m-6.</title>
        <authorList>
            <person name="Lai Q."/>
            <person name="Shao Z."/>
        </authorList>
    </citation>
    <scope>NUCLEOTIDE SEQUENCE [LARGE SCALE GENOMIC DNA]</scope>
    <source>
        <strain evidence="2 3">19-m-6</strain>
    </source>
</reference>
<dbReference type="Proteomes" id="UP000029444">
    <property type="component" value="Unassembled WGS sequence"/>
</dbReference>
<sequence length="186" mass="19862">MTWPTPSLLINFLGFQLLWPAAVLGAAHGLPNLAWGVLAVMLVLTAFAGGEALRDLRMVLAGFLACGLLEPVWLATGMIRYVDWSAQWFAPGWIWALWGGFAVSFCYCLSWLQTRFLLAAALGGFGGAFSVLAGIHLGAAEAPLGKMQLLLAYGAIWALVVPFFAALSRVLVKSSEQPEHGVDGNA</sequence>
<keyword evidence="1" id="KW-1133">Transmembrane helix</keyword>
<proteinExistence type="predicted"/>
<feature type="transmembrane region" description="Helical" evidence="1">
    <location>
        <begin position="35"/>
        <end position="53"/>
    </location>
</feature>
<dbReference type="AlphaFoldDB" id="A0A095TNE1"/>
<organism evidence="2 3">
    <name type="scientific">Alcanivorax nanhaiticus</name>
    <dbReference type="NCBI Taxonomy" id="1177154"/>
    <lineage>
        <taxon>Bacteria</taxon>
        <taxon>Pseudomonadati</taxon>
        <taxon>Pseudomonadota</taxon>
        <taxon>Gammaproteobacteria</taxon>
        <taxon>Oceanospirillales</taxon>
        <taxon>Alcanivoracaceae</taxon>
        <taxon>Alcanivorax</taxon>
    </lineage>
</organism>
<name>A0A095TNE1_9GAMM</name>
<feature type="transmembrane region" description="Helical" evidence="1">
    <location>
        <begin position="116"/>
        <end position="138"/>
    </location>
</feature>
<dbReference type="PATRIC" id="fig|1177154.3.peg.2748"/>
<dbReference type="STRING" id="1177154.Y5S_02716"/>
<evidence type="ECO:0000313" key="2">
    <source>
        <dbReference type="EMBL" id="KGD63948.1"/>
    </source>
</evidence>
<evidence type="ECO:0000256" key="1">
    <source>
        <dbReference type="SAM" id="Phobius"/>
    </source>
</evidence>